<evidence type="ECO:0000256" key="2">
    <source>
        <dbReference type="SAM" id="MobiDB-lite"/>
    </source>
</evidence>
<proteinExistence type="predicted"/>
<dbReference type="InterPro" id="IPR004320">
    <property type="entry name" value="BPS1_pln"/>
</dbReference>
<evidence type="ECO:0000313" key="3">
    <source>
        <dbReference type="Proteomes" id="UP000189703"/>
    </source>
</evidence>
<dbReference type="GO" id="GO:0048367">
    <property type="term" value="P:shoot system development"/>
    <property type="evidence" value="ECO:0007669"/>
    <property type="project" value="InterPro"/>
</dbReference>
<reference evidence="4" key="1">
    <citation type="submission" date="2025-08" db="UniProtKB">
        <authorList>
            <consortium name="RefSeq"/>
        </authorList>
    </citation>
    <scope>IDENTIFICATION</scope>
</reference>
<dbReference type="OrthoDB" id="1701699at2759"/>
<dbReference type="PANTHER" id="PTHR33070">
    <property type="entry name" value="OS06G0725500 PROTEIN"/>
    <property type="match status" value="1"/>
</dbReference>
<dbReference type="OMA" id="HEDMINN"/>
<sequence length="308" mass="34661">MADSIATTESRCHVRSISMPSRSHPTATNIEEELNRLRALESLSSTAQSGSPLKEESISVKLLGLVELYKCVEAFLQMPQTQQTLVHHQLEGLVDELLEGSVTLLDIGGTTKDILLVMKENVLDLHSALRRRKFEEMLGNKIATYISLKKRVKKDVSSCLKMLKRLEEKCVACPLLHLDHDSAMVVRVLREVSSIAISVFRVILSFLSTPMSKPMVGRWNLVSKLMHRGVVACDRHEESMNEVESVDFVLFTLSRCNPSKDAEVESSQMAEKRLKDLEVSLESLEEGLDFLFRRLIQARVSLLNILTS</sequence>
<dbReference type="Proteomes" id="UP000189703">
    <property type="component" value="Unplaced"/>
</dbReference>
<feature type="coiled-coil region" evidence="1">
    <location>
        <begin position="267"/>
        <end position="294"/>
    </location>
</feature>
<protein>
    <submittedName>
        <fullName evidence="4">Uncharacterized protein LOC104611725</fullName>
    </submittedName>
</protein>
<dbReference type="AlphaFoldDB" id="A0A1U8BBQ0"/>
<feature type="region of interest" description="Disordered" evidence="2">
    <location>
        <begin position="1"/>
        <end position="27"/>
    </location>
</feature>
<feature type="compositionally biased region" description="Polar residues" evidence="2">
    <location>
        <begin position="18"/>
        <end position="27"/>
    </location>
</feature>
<name>A0A1U8BBQ0_NELNU</name>
<keyword evidence="1" id="KW-0175">Coiled coil</keyword>
<evidence type="ECO:0000256" key="1">
    <source>
        <dbReference type="SAM" id="Coils"/>
    </source>
</evidence>
<dbReference type="eggNOG" id="ENOG502QUY1">
    <property type="taxonomic scope" value="Eukaryota"/>
</dbReference>
<dbReference type="GO" id="GO:0048364">
    <property type="term" value="P:root development"/>
    <property type="evidence" value="ECO:0007669"/>
    <property type="project" value="InterPro"/>
</dbReference>
<dbReference type="PANTHER" id="PTHR33070:SF120">
    <property type="entry name" value="EXPRESSED PROTEIN"/>
    <property type="match status" value="1"/>
</dbReference>
<dbReference type="KEGG" id="nnu:104611725"/>
<accession>A0A1U8BBQ0</accession>
<dbReference type="GeneID" id="104611725"/>
<keyword evidence="3" id="KW-1185">Reference proteome</keyword>
<dbReference type="Pfam" id="PF03087">
    <property type="entry name" value="BPS1"/>
    <property type="match status" value="1"/>
</dbReference>
<organism evidence="3 4">
    <name type="scientific">Nelumbo nucifera</name>
    <name type="common">Sacred lotus</name>
    <dbReference type="NCBI Taxonomy" id="4432"/>
    <lineage>
        <taxon>Eukaryota</taxon>
        <taxon>Viridiplantae</taxon>
        <taxon>Streptophyta</taxon>
        <taxon>Embryophyta</taxon>
        <taxon>Tracheophyta</taxon>
        <taxon>Spermatophyta</taxon>
        <taxon>Magnoliopsida</taxon>
        <taxon>Proteales</taxon>
        <taxon>Nelumbonaceae</taxon>
        <taxon>Nelumbo</taxon>
    </lineage>
</organism>
<evidence type="ECO:0000313" key="4">
    <source>
        <dbReference type="RefSeq" id="XP_010277222.1"/>
    </source>
</evidence>
<dbReference type="RefSeq" id="XP_010277222.1">
    <property type="nucleotide sequence ID" value="XM_010278920.2"/>
</dbReference>
<gene>
    <name evidence="4" type="primary">LOC104611725</name>
</gene>